<dbReference type="EMBL" id="CP025299">
    <property type="protein sequence ID" value="AUG28591.1"/>
    <property type="molecule type" value="Genomic_DNA"/>
</dbReference>
<dbReference type="RefSeq" id="WP_060959037.1">
    <property type="nucleotide sequence ID" value="NZ_CP025299.1"/>
</dbReference>
<dbReference type="Pfam" id="PF18936">
    <property type="entry name" value="DUF5684"/>
    <property type="match status" value="1"/>
</dbReference>
<gene>
    <name evidence="1" type="ORF">CXR34_03360</name>
</gene>
<dbReference type="OrthoDB" id="2376202at2"/>
<proteinExistence type="predicted"/>
<dbReference type="AlphaFoldDB" id="A0A134DJG9"/>
<sequence length="126" mass="13841">MTSAGTLDQWQSFFGQGTGLALFLTYYVLLAVAMWKVFSKAGYPGILALIPIVNWFIQVKIAGFSAWWGLLAIVPLVNIVFSIIVALRIGRGFGHGGFFSFVLLWVIAPIGYFVIGFSGDRYSRPA</sequence>
<dbReference type="KEGG" id="mhos:CXR34_03360"/>
<accession>A0A134DJG9</accession>
<organism evidence="1 2">
    <name type="scientific">Microbacterium hominis</name>
    <dbReference type="NCBI Taxonomy" id="162426"/>
    <lineage>
        <taxon>Bacteria</taxon>
        <taxon>Bacillati</taxon>
        <taxon>Actinomycetota</taxon>
        <taxon>Actinomycetes</taxon>
        <taxon>Micrococcales</taxon>
        <taxon>Microbacteriaceae</taxon>
        <taxon>Microbacterium</taxon>
    </lineage>
</organism>
<reference evidence="1 2" key="1">
    <citation type="submission" date="2017-12" db="EMBL/GenBank/DDBJ databases">
        <title>Isolation and characterization of estrogens degradatiion strain Microbacterium hominis SJTG1.</title>
        <authorList>
            <person name="Xiong W."/>
            <person name="Yin C."/>
            <person name="Zheng D."/>
            <person name="Liang R."/>
        </authorList>
    </citation>
    <scope>NUCLEOTIDE SEQUENCE [LARGE SCALE GENOMIC DNA]</scope>
    <source>
        <strain evidence="1 2">SJTG1</strain>
    </source>
</reference>
<dbReference type="InterPro" id="IPR043739">
    <property type="entry name" value="DUF5684"/>
</dbReference>
<dbReference type="Proteomes" id="UP000233276">
    <property type="component" value="Chromosome"/>
</dbReference>
<evidence type="ECO:0000313" key="2">
    <source>
        <dbReference type="Proteomes" id="UP000233276"/>
    </source>
</evidence>
<protein>
    <submittedName>
        <fullName evidence="1">Uncharacterized protein</fullName>
    </submittedName>
</protein>
<name>A0A134DJG9_9MICO</name>
<evidence type="ECO:0000313" key="1">
    <source>
        <dbReference type="EMBL" id="AUG28591.1"/>
    </source>
</evidence>